<dbReference type="PANTHER" id="PTHR48081">
    <property type="entry name" value="AB HYDROLASE SUPERFAMILY PROTEIN C4A8.06C"/>
    <property type="match status" value="1"/>
</dbReference>
<protein>
    <recommendedName>
        <fullName evidence="2">BD-FAE-like domain-containing protein</fullName>
    </recommendedName>
</protein>
<keyword evidence="1" id="KW-0378">Hydrolase</keyword>
<sequence>MKRKPIIKRIIALPTTVLALLITIPAIAQDAEQSANSNSNKPTMSTEDLLKRTPDGVTVLPDIAYREGNNAWKLDLAMSKEHSDAPRPAIVYIHGGGWKKGDKRGKGIGAVLDYAAKGYVCISVNYRLDVDKKACVEDVKCAVRWLRAHAEKYNVDPDRIGAAGNSSGGHLALMLAVCPASAGLEGDGPYQEHSSMVQSAHCSSTPIMPGFRGLRGKPADPDVQKIQPMTYVSGDVPPLYFIHGTEDTKAPVRFLDDFVKALREAGAKDITYKRYADGTGHGAYVKHIEEARPAREAFLARTLGK</sequence>
<evidence type="ECO:0000259" key="2">
    <source>
        <dbReference type="Pfam" id="PF20434"/>
    </source>
</evidence>
<dbReference type="Pfam" id="PF20434">
    <property type="entry name" value="BD-FAE"/>
    <property type="match status" value="1"/>
</dbReference>
<gene>
    <name evidence="3" type="ORF">METZ01_LOCUS127522</name>
</gene>
<dbReference type="AlphaFoldDB" id="A0A381YCB6"/>
<feature type="domain" description="BD-FAE-like" evidence="2">
    <location>
        <begin position="74"/>
        <end position="195"/>
    </location>
</feature>
<dbReference type="GO" id="GO:0016787">
    <property type="term" value="F:hydrolase activity"/>
    <property type="evidence" value="ECO:0007669"/>
    <property type="project" value="UniProtKB-KW"/>
</dbReference>
<dbReference type="InterPro" id="IPR029058">
    <property type="entry name" value="AB_hydrolase_fold"/>
</dbReference>
<dbReference type="EMBL" id="UINC01017890">
    <property type="protein sequence ID" value="SVA74668.1"/>
    <property type="molecule type" value="Genomic_DNA"/>
</dbReference>
<dbReference type="InterPro" id="IPR050300">
    <property type="entry name" value="GDXG_lipolytic_enzyme"/>
</dbReference>
<dbReference type="Gene3D" id="3.40.50.1820">
    <property type="entry name" value="alpha/beta hydrolase"/>
    <property type="match status" value="1"/>
</dbReference>
<dbReference type="InterPro" id="IPR049492">
    <property type="entry name" value="BD-FAE-like_dom"/>
</dbReference>
<proteinExistence type="predicted"/>
<name>A0A381YCB6_9ZZZZ</name>
<evidence type="ECO:0000256" key="1">
    <source>
        <dbReference type="ARBA" id="ARBA00022801"/>
    </source>
</evidence>
<organism evidence="3">
    <name type="scientific">marine metagenome</name>
    <dbReference type="NCBI Taxonomy" id="408172"/>
    <lineage>
        <taxon>unclassified sequences</taxon>
        <taxon>metagenomes</taxon>
        <taxon>ecological metagenomes</taxon>
    </lineage>
</organism>
<dbReference type="SUPFAM" id="SSF53474">
    <property type="entry name" value="alpha/beta-Hydrolases"/>
    <property type="match status" value="1"/>
</dbReference>
<reference evidence="3" key="1">
    <citation type="submission" date="2018-05" db="EMBL/GenBank/DDBJ databases">
        <authorList>
            <person name="Lanie J.A."/>
            <person name="Ng W.-L."/>
            <person name="Kazmierczak K.M."/>
            <person name="Andrzejewski T.M."/>
            <person name="Davidsen T.M."/>
            <person name="Wayne K.J."/>
            <person name="Tettelin H."/>
            <person name="Glass J.I."/>
            <person name="Rusch D."/>
            <person name="Podicherti R."/>
            <person name="Tsui H.-C.T."/>
            <person name="Winkler M.E."/>
        </authorList>
    </citation>
    <scope>NUCLEOTIDE SEQUENCE</scope>
</reference>
<accession>A0A381YCB6</accession>
<evidence type="ECO:0000313" key="3">
    <source>
        <dbReference type="EMBL" id="SVA74668.1"/>
    </source>
</evidence>